<evidence type="ECO:0000256" key="1">
    <source>
        <dbReference type="ARBA" id="ARBA00023125"/>
    </source>
</evidence>
<accession>A0A0C9QCW6</accession>
<feature type="compositionally biased region" description="Low complexity" evidence="2">
    <location>
        <begin position="407"/>
        <end position="418"/>
    </location>
</feature>
<keyword evidence="1" id="KW-0238">DNA-binding</keyword>
<dbReference type="KEGG" id="fas:105263113"/>
<dbReference type="GeneID" id="105263113"/>
<dbReference type="Pfam" id="PF02257">
    <property type="entry name" value="RFX_DNA_binding"/>
    <property type="match status" value="1"/>
</dbReference>
<dbReference type="GO" id="GO:0000978">
    <property type="term" value="F:RNA polymerase II cis-regulatory region sequence-specific DNA binding"/>
    <property type="evidence" value="ECO:0007669"/>
    <property type="project" value="TreeGrafter"/>
</dbReference>
<feature type="region of interest" description="Disordered" evidence="2">
    <location>
        <begin position="617"/>
        <end position="636"/>
    </location>
</feature>
<feature type="compositionally biased region" description="Basic and acidic residues" evidence="2">
    <location>
        <begin position="465"/>
        <end position="482"/>
    </location>
</feature>
<dbReference type="PANTHER" id="PTHR12619">
    <property type="entry name" value="RFX TRANSCRIPTION FACTOR FAMILY"/>
    <property type="match status" value="1"/>
</dbReference>
<dbReference type="Gene3D" id="1.10.10.10">
    <property type="entry name" value="Winged helix-like DNA-binding domain superfamily/Winged helix DNA-binding domain"/>
    <property type="match status" value="1"/>
</dbReference>
<dbReference type="GO" id="GO:0000981">
    <property type="term" value="F:DNA-binding transcription factor activity, RNA polymerase II-specific"/>
    <property type="evidence" value="ECO:0007669"/>
    <property type="project" value="TreeGrafter"/>
</dbReference>
<feature type="compositionally biased region" description="Low complexity" evidence="2">
    <location>
        <begin position="578"/>
        <end position="587"/>
    </location>
</feature>
<protein>
    <submittedName>
        <fullName evidence="4">RFX5 protein</fullName>
    </submittedName>
</protein>
<gene>
    <name evidence="4" type="primary">RFX5</name>
    <name evidence="6" type="synonym">LOC105263113</name>
    <name evidence="4" type="ORF">g.15999</name>
</gene>
<feature type="region of interest" description="Disordered" evidence="2">
    <location>
        <begin position="578"/>
        <end position="603"/>
    </location>
</feature>
<feature type="compositionally biased region" description="Low complexity" evidence="2">
    <location>
        <begin position="718"/>
        <end position="729"/>
    </location>
</feature>
<dbReference type="EMBL" id="GBYB01012243">
    <property type="protein sequence ID" value="JAG82010.1"/>
    <property type="molecule type" value="Transcribed_RNA"/>
</dbReference>
<feature type="region of interest" description="Disordered" evidence="2">
    <location>
        <begin position="302"/>
        <end position="323"/>
    </location>
</feature>
<reference evidence="4" key="1">
    <citation type="submission" date="2015-01" db="EMBL/GenBank/DDBJ databases">
        <title>Transcriptome Assembly of Fopius arisanus.</title>
        <authorList>
            <person name="Geib S."/>
        </authorList>
    </citation>
    <scope>NUCLEOTIDE SEQUENCE</scope>
</reference>
<evidence type="ECO:0000313" key="5">
    <source>
        <dbReference type="Proteomes" id="UP000694866"/>
    </source>
</evidence>
<name>A0A0C9QCW6_9HYME</name>
<proteinExistence type="predicted"/>
<dbReference type="InterPro" id="IPR036390">
    <property type="entry name" value="WH_DNA-bd_sf"/>
</dbReference>
<sequence>MSKGHKDEVCTFETRRIKKERNDAHENGNRIVISGVQDAPGDTHQRVANGFHGSDILHDLITTKFSGGNNSNNGKQEKIRMIIEEAIGAESKTKVQEVFLRVEQLRIEEKLLLYLRMPSCLTSGSGTIDPLRQPLNPLGNRYEIHQTIMWIKTHLEEDPDVSLPKQEVYDEYNTFCQINSMKPLSTADFGKVMKQVYPRVRPRRLGVRGQSRYCYAGMRKRVKLAVPALPSVKEIQEVEEFDDTITEEMLGAASTLIREWAEGVLGLKFPNLAALARHLVENICVDTQSLAAVCILSATGDALPSTPKVPETPPSLSVTPVAGKPAKLREAQLQLVKKLQQREQTRDQKHQGKTEKIDQGTTKPPPNIQKSKKQKSPISPLISTTPKSTQPPQPPSTSNRSRKLPRSSNQQSVSLQLNCDNKSSINNDDQSLNGAFPPDSGHQKPQKNSRKRPSLDDNQLNPDTSPEKLQKTDKSPKADEKIIQNSKNPRAPGKISVVAPNILKSKLQKIDVDSLKPLQTSRKTNGKVPPGETPEVLIKDEISLLESSKLCAIDPGALDDYLNGGNNSQEQEEELLQYFQQSSSSSSDDIPIPEIPMPSRSDKVSQLRLILQQNLKNSTIPGPSNDPREAPGPQNPQKILEQRLEVQKEEKMILPSLLNQTNNSRRRVSFETTVIEHSPAVTLPTVPQSPNTRRRIFNFTPISPGPHSPINITPNGRAASKPNSANASPFVSPRNTPVPRSRSTMAPCRSSRSSSNGPIPQKTFNRSASCSASYSSRNDDTTFVVPTSGTSGTSGLSGISGMSGISGISGICSIPGKSSAEVQVGGGKTLCSTFLSSDLTPQKQLMINYPSQENLQEIKNIHKRPKPDDQEISEYFNGVKGTFGDNFSRSQSVPLHRMVNPTLMSPISSTSTPYQGLYQFQTSSCSSVAQTPVPSEYNDFEPSCLLDEVGANLMGEDQGFLMEDKEISSENITKILNFLDEDTGKGLNIIDNGPDEIIPGSGIILEGQAEALALPPGILEPGLEQNQVEEMQRGIHTRSYTNTPLPGASQSLVDVTAGVAGGGVSYAGTFDDSSGSRSFPSTPQVYQESNEPMLSSPTLNSLNLRGEGGTSGRAVSDLLESNFLDGEGPEEGLDPLENFEGGFQDDEVLGPLFIGVDGNQ</sequence>
<feature type="region of interest" description="Disordered" evidence="2">
    <location>
        <begin position="338"/>
        <end position="497"/>
    </location>
</feature>
<dbReference type="PROSITE" id="PS51526">
    <property type="entry name" value="RFX_DBD"/>
    <property type="match status" value="1"/>
</dbReference>
<dbReference type="Proteomes" id="UP000694866">
    <property type="component" value="Unplaced"/>
</dbReference>
<evidence type="ECO:0000313" key="4">
    <source>
        <dbReference type="EMBL" id="JAG82010.1"/>
    </source>
</evidence>
<dbReference type="SUPFAM" id="SSF46785">
    <property type="entry name" value="Winged helix' DNA-binding domain"/>
    <property type="match status" value="1"/>
</dbReference>
<dbReference type="InterPro" id="IPR039779">
    <property type="entry name" value="RFX-like"/>
</dbReference>
<feature type="region of interest" description="Disordered" evidence="2">
    <location>
        <begin position="700"/>
        <end position="778"/>
    </location>
</feature>
<dbReference type="OrthoDB" id="10069709at2759"/>
<feature type="compositionally biased region" description="Polar residues" evidence="2">
    <location>
        <begin position="750"/>
        <end position="766"/>
    </location>
</feature>
<dbReference type="InterPro" id="IPR003150">
    <property type="entry name" value="DNA-bd_RFX"/>
</dbReference>
<keyword evidence="5" id="KW-1185">Reference proteome</keyword>
<reference evidence="6" key="2">
    <citation type="submission" date="2025-04" db="UniProtKB">
        <authorList>
            <consortium name="RefSeq"/>
        </authorList>
    </citation>
    <scope>IDENTIFICATION</scope>
    <source>
        <strain evidence="6">USDA-PBARC FA_bdor</strain>
        <tissue evidence="6">Whole organism</tissue>
    </source>
</reference>
<dbReference type="InterPro" id="IPR036388">
    <property type="entry name" value="WH-like_DNA-bd_sf"/>
</dbReference>
<dbReference type="FunFam" id="1.10.10.10:FF:000422">
    <property type="entry name" value="DNA-binding protein RFX7"/>
    <property type="match status" value="1"/>
</dbReference>
<feature type="compositionally biased region" description="Basic and acidic residues" evidence="2">
    <location>
        <begin position="340"/>
        <end position="358"/>
    </location>
</feature>
<organism evidence="4">
    <name type="scientific">Fopius arisanus</name>
    <dbReference type="NCBI Taxonomy" id="64838"/>
    <lineage>
        <taxon>Eukaryota</taxon>
        <taxon>Metazoa</taxon>
        <taxon>Ecdysozoa</taxon>
        <taxon>Arthropoda</taxon>
        <taxon>Hexapoda</taxon>
        <taxon>Insecta</taxon>
        <taxon>Pterygota</taxon>
        <taxon>Neoptera</taxon>
        <taxon>Endopterygota</taxon>
        <taxon>Hymenoptera</taxon>
        <taxon>Apocrita</taxon>
        <taxon>Ichneumonoidea</taxon>
        <taxon>Braconidae</taxon>
        <taxon>Opiinae</taxon>
        <taxon>Fopius</taxon>
    </lineage>
</organism>
<dbReference type="PANTHER" id="PTHR12619:SF21">
    <property type="entry name" value="RFX-TYPE WINGED-HELIX DOMAIN-CONTAINING PROTEIN"/>
    <property type="match status" value="1"/>
</dbReference>
<feature type="compositionally biased region" description="Polar residues" evidence="2">
    <location>
        <begin position="419"/>
        <end position="433"/>
    </location>
</feature>
<dbReference type="RefSeq" id="XP_011297413.1">
    <property type="nucleotide sequence ID" value="XM_011299111.1"/>
</dbReference>
<evidence type="ECO:0000259" key="3">
    <source>
        <dbReference type="PROSITE" id="PS51526"/>
    </source>
</evidence>
<dbReference type="AlphaFoldDB" id="A0A0C9QCW6"/>
<evidence type="ECO:0000256" key="2">
    <source>
        <dbReference type="SAM" id="MobiDB-lite"/>
    </source>
</evidence>
<feature type="compositionally biased region" description="Low complexity" evidence="2">
    <location>
        <begin position="767"/>
        <end position="776"/>
    </location>
</feature>
<feature type="region of interest" description="Disordered" evidence="2">
    <location>
        <begin position="1072"/>
        <end position="1096"/>
    </location>
</feature>
<feature type="compositionally biased region" description="Low complexity" evidence="2">
    <location>
        <begin position="376"/>
        <end position="388"/>
    </location>
</feature>
<feature type="domain" description="RFX-type winged-helix" evidence="3">
    <location>
        <begin position="147"/>
        <end position="222"/>
    </location>
</feature>
<accession>A0A9R1TUX7</accession>
<evidence type="ECO:0000313" key="6">
    <source>
        <dbReference type="RefSeq" id="XP_011297413.1"/>
    </source>
</evidence>